<protein>
    <recommendedName>
        <fullName evidence="3">Pentacotripeptide-repeat region of PRORP domain-containing protein</fullName>
    </recommendedName>
</protein>
<name>A0A0C3DRR8_9AGAM</name>
<gene>
    <name evidence="1" type="ORF">SCLCIDRAFT_753646</name>
</gene>
<dbReference type="HOGENOM" id="CLU_014400_0_0_1"/>
<reference evidence="2" key="2">
    <citation type="submission" date="2015-01" db="EMBL/GenBank/DDBJ databases">
        <title>Evolutionary Origins and Diversification of the Mycorrhizal Mutualists.</title>
        <authorList>
            <consortium name="DOE Joint Genome Institute"/>
            <consortium name="Mycorrhizal Genomics Consortium"/>
            <person name="Kohler A."/>
            <person name="Kuo A."/>
            <person name="Nagy L.G."/>
            <person name="Floudas D."/>
            <person name="Copeland A."/>
            <person name="Barry K.W."/>
            <person name="Cichocki N."/>
            <person name="Veneault-Fourrey C."/>
            <person name="LaButti K."/>
            <person name="Lindquist E.A."/>
            <person name="Lipzen A."/>
            <person name="Lundell T."/>
            <person name="Morin E."/>
            <person name="Murat C."/>
            <person name="Riley R."/>
            <person name="Ohm R."/>
            <person name="Sun H."/>
            <person name="Tunlid A."/>
            <person name="Henrissat B."/>
            <person name="Grigoriev I.V."/>
            <person name="Hibbett D.S."/>
            <person name="Martin F."/>
        </authorList>
    </citation>
    <scope>NUCLEOTIDE SEQUENCE [LARGE SCALE GENOMIC DNA]</scope>
    <source>
        <strain evidence="2">Foug A</strain>
    </source>
</reference>
<dbReference type="Proteomes" id="UP000053989">
    <property type="component" value="Unassembled WGS sequence"/>
</dbReference>
<sequence>MLLCRPILRLHVPNSSPVLRILQSHSHHGRLAPVKISPYNARHVPCNRSNNHTIPTISCPDLGMAQAIIPLSTKPPHLEPDPDLLATVLLVSRYSGPKKGIKEFKIVSDKTVVEESEHNPFEAYMLLRAQIPRLAVSLPIHVLCCIAQGAVRHGYQDLVDSIAADVLGEDGGVASPSNAAIDPTSIDADYFIASTDANPANSQKTDAHQDINYPTDNGRYSTSPFTLQDRARVAAALLCVPPCHSHLLAKHRVHALLTLINSAGEIDSLPVIAACHAMKAVFDDPHSDPYDRHVINLALPRFLGWLGSWHAPTDARAATYKPSKIILAAYGIVNRLLVLREKQNALALFRVLTENRHIPAGAFQGENQARPTTQHDFGTIIRRVLVRACLHWTWHDLAMKLMTAMTETWNAETQPEQSLNDRERFISSMLDLLHPIVKSCTASHVQSCAFLMCLLARSTGVVIPESTISQFYYRARLFRDGASAEMFYACTQSSKAMRMAYPPPSGITFVWLMNHLIEKKHNVHLGRLLAKQLVKHPVPIPSNERSKLVAMVAKCGFAEYARALWERYAVGDCSEAVVGDAATMVRMVSLFASLISRTRSKLEELERGADADREQTIQEVEARLTDLSQFSEGVVLAFHKLKHPLDKATHYDLNALARAYFLLGMMSQGLLPYRALLRRKEIPDLYDINVALSAVSRYSPRMAAEVVGRMIGTGLHPDAVTFGTVMHQALVHGDLELTSTLVKQAEGCGLKELSEKTMVALIRASVGDNVVTTETLESNLRHVWKIVQATPRTSVVRTPDMGKCCVRACVQVGDADMAFGFWDKLVRWKVEWWDCEQVQLRHAIGQLVRRRIRDGTLGAERGEEMLHALGLG</sequence>
<dbReference type="InParanoid" id="A0A0C3DRR8"/>
<dbReference type="Gene3D" id="1.25.40.10">
    <property type="entry name" value="Tetratricopeptide repeat domain"/>
    <property type="match status" value="1"/>
</dbReference>
<evidence type="ECO:0000313" key="2">
    <source>
        <dbReference type="Proteomes" id="UP000053989"/>
    </source>
</evidence>
<dbReference type="OrthoDB" id="185373at2759"/>
<dbReference type="STRING" id="1036808.A0A0C3DRR8"/>
<evidence type="ECO:0000313" key="1">
    <source>
        <dbReference type="EMBL" id="KIM63340.1"/>
    </source>
</evidence>
<keyword evidence="2" id="KW-1185">Reference proteome</keyword>
<dbReference type="EMBL" id="KN822035">
    <property type="protein sequence ID" value="KIM63340.1"/>
    <property type="molecule type" value="Genomic_DNA"/>
</dbReference>
<dbReference type="InterPro" id="IPR011990">
    <property type="entry name" value="TPR-like_helical_dom_sf"/>
</dbReference>
<reference evidence="1 2" key="1">
    <citation type="submission" date="2014-04" db="EMBL/GenBank/DDBJ databases">
        <authorList>
            <consortium name="DOE Joint Genome Institute"/>
            <person name="Kuo A."/>
            <person name="Kohler A."/>
            <person name="Nagy L.G."/>
            <person name="Floudas D."/>
            <person name="Copeland A."/>
            <person name="Barry K.W."/>
            <person name="Cichocki N."/>
            <person name="Veneault-Fourrey C."/>
            <person name="LaButti K."/>
            <person name="Lindquist E.A."/>
            <person name="Lipzen A."/>
            <person name="Lundell T."/>
            <person name="Morin E."/>
            <person name="Murat C."/>
            <person name="Sun H."/>
            <person name="Tunlid A."/>
            <person name="Henrissat B."/>
            <person name="Grigoriev I.V."/>
            <person name="Hibbett D.S."/>
            <person name="Martin F."/>
            <person name="Nordberg H.P."/>
            <person name="Cantor M.N."/>
            <person name="Hua S.X."/>
        </authorList>
    </citation>
    <scope>NUCLEOTIDE SEQUENCE [LARGE SCALE GENOMIC DNA]</scope>
    <source>
        <strain evidence="1 2">Foug A</strain>
    </source>
</reference>
<accession>A0A0C3DRR8</accession>
<organism evidence="1 2">
    <name type="scientific">Scleroderma citrinum Foug A</name>
    <dbReference type="NCBI Taxonomy" id="1036808"/>
    <lineage>
        <taxon>Eukaryota</taxon>
        <taxon>Fungi</taxon>
        <taxon>Dikarya</taxon>
        <taxon>Basidiomycota</taxon>
        <taxon>Agaricomycotina</taxon>
        <taxon>Agaricomycetes</taxon>
        <taxon>Agaricomycetidae</taxon>
        <taxon>Boletales</taxon>
        <taxon>Sclerodermatineae</taxon>
        <taxon>Sclerodermataceae</taxon>
        <taxon>Scleroderma</taxon>
    </lineage>
</organism>
<proteinExistence type="predicted"/>
<dbReference type="AlphaFoldDB" id="A0A0C3DRR8"/>
<evidence type="ECO:0008006" key="3">
    <source>
        <dbReference type="Google" id="ProtNLM"/>
    </source>
</evidence>